<proteinExistence type="predicted"/>
<dbReference type="AlphaFoldDB" id="D8QZ75"/>
<accession>D8QZ75</accession>
<dbReference type="InterPro" id="IPR032675">
    <property type="entry name" value="LRR_dom_sf"/>
</dbReference>
<dbReference type="PANTHER" id="PTHR47818:SF2">
    <property type="entry name" value="F-BOX DOMAIN-CONTAINING PROTEIN"/>
    <property type="match status" value="1"/>
</dbReference>
<dbReference type="FunCoup" id="D8QZ75">
    <property type="interactions" value="31"/>
</dbReference>
<name>D8QZ75_SELML</name>
<dbReference type="SUPFAM" id="SSF52047">
    <property type="entry name" value="RNI-like"/>
    <property type="match status" value="1"/>
</dbReference>
<evidence type="ECO:0008006" key="3">
    <source>
        <dbReference type="Google" id="ProtNLM"/>
    </source>
</evidence>
<dbReference type="SMART" id="SM00368">
    <property type="entry name" value="LRR_RI"/>
    <property type="match status" value="4"/>
</dbReference>
<reference evidence="1 2" key="1">
    <citation type="journal article" date="2011" name="Science">
        <title>The Selaginella genome identifies genetic changes associated with the evolution of vascular plants.</title>
        <authorList>
            <person name="Banks J.A."/>
            <person name="Nishiyama T."/>
            <person name="Hasebe M."/>
            <person name="Bowman J.L."/>
            <person name="Gribskov M."/>
            <person name="dePamphilis C."/>
            <person name="Albert V.A."/>
            <person name="Aono N."/>
            <person name="Aoyama T."/>
            <person name="Ambrose B.A."/>
            <person name="Ashton N.W."/>
            <person name="Axtell M.J."/>
            <person name="Barker E."/>
            <person name="Barker M.S."/>
            <person name="Bennetzen J.L."/>
            <person name="Bonawitz N.D."/>
            <person name="Chapple C."/>
            <person name="Cheng C."/>
            <person name="Correa L.G."/>
            <person name="Dacre M."/>
            <person name="DeBarry J."/>
            <person name="Dreyer I."/>
            <person name="Elias M."/>
            <person name="Engstrom E.M."/>
            <person name="Estelle M."/>
            <person name="Feng L."/>
            <person name="Finet C."/>
            <person name="Floyd S.K."/>
            <person name="Frommer W.B."/>
            <person name="Fujita T."/>
            <person name="Gramzow L."/>
            <person name="Gutensohn M."/>
            <person name="Harholt J."/>
            <person name="Hattori M."/>
            <person name="Heyl A."/>
            <person name="Hirai T."/>
            <person name="Hiwatashi Y."/>
            <person name="Ishikawa M."/>
            <person name="Iwata M."/>
            <person name="Karol K.G."/>
            <person name="Koehler B."/>
            <person name="Kolukisaoglu U."/>
            <person name="Kubo M."/>
            <person name="Kurata T."/>
            <person name="Lalonde S."/>
            <person name="Li K."/>
            <person name="Li Y."/>
            <person name="Litt A."/>
            <person name="Lyons E."/>
            <person name="Manning G."/>
            <person name="Maruyama T."/>
            <person name="Michael T.P."/>
            <person name="Mikami K."/>
            <person name="Miyazaki S."/>
            <person name="Morinaga S."/>
            <person name="Murata T."/>
            <person name="Mueller-Roeber B."/>
            <person name="Nelson D.R."/>
            <person name="Obara M."/>
            <person name="Oguri Y."/>
            <person name="Olmstead R.G."/>
            <person name="Onodera N."/>
            <person name="Petersen B.L."/>
            <person name="Pils B."/>
            <person name="Prigge M."/>
            <person name="Rensing S.A."/>
            <person name="Riano-Pachon D.M."/>
            <person name="Roberts A.W."/>
            <person name="Sato Y."/>
            <person name="Scheller H.V."/>
            <person name="Schulz B."/>
            <person name="Schulz C."/>
            <person name="Shakirov E.V."/>
            <person name="Shibagaki N."/>
            <person name="Shinohara N."/>
            <person name="Shippen D.E."/>
            <person name="Soerensen I."/>
            <person name="Sotooka R."/>
            <person name="Sugimoto N."/>
            <person name="Sugita M."/>
            <person name="Sumikawa N."/>
            <person name="Tanurdzic M."/>
            <person name="Theissen G."/>
            <person name="Ulvskov P."/>
            <person name="Wakazuki S."/>
            <person name="Weng J.K."/>
            <person name="Willats W.W."/>
            <person name="Wipf D."/>
            <person name="Wolf P.G."/>
            <person name="Yang L."/>
            <person name="Zimmer A.D."/>
            <person name="Zhu Q."/>
            <person name="Mitros T."/>
            <person name="Hellsten U."/>
            <person name="Loque D."/>
            <person name="Otillar R."/>
            <person name="Salamov A."/>
            <person name="Schmutz J."/>
            <person name="Shapiro H."/>
            <person name="Lindquist E."/>
            <person name="Lucas S."/>
            <person name="Rokhsar D."/>
            <person name="Grigoriev I.V."/>
        </authorList>
    </citation>
    <scope>NUCLEOTIDE SEQUENCE [LARGE SCALE GENOMIC DNA]</scope>
</reference>
<dbReference type="PANTHER" id="PTHR47818">
    <property type="entry name" value="RNI-LIKE SUPERFAMILY PROTEIN"/>
    <property type="match status" value="1"/>
</dbReference>
<dbReference type="Gramene" id="EFJ34744">
    <property type="protein sequence ID" value="EFJ34744"/>
    <property type="gene ID" value="SELMODRAFT_405633"/>
</dbReference>
<dbReference type="Gene3D" id="3.80.10.10">
    <property type="entry name" value="Ribonuclease Inhibitor"/>
    <property type="match status" value="1"/>
</dbReference>
<dbReference type="InterPro" id="IPR001611">
    <property type="entry name" value="Leu-rich_rpt"/>
</dbReference>
<dbReference type="eggNOG" id="ENOG502RRAA">
    <property type="taxonomic scope" value="Eukaryota"/>
</dbReference>
<dbReference type="OMA" id="FFINCAV"/>
<dbReference type="HOGENOM" id="CLU_018701_1_1_1"/>
<dbReference type="Proteomes" id="UP000001514">
    <property type="component" value="Unassembled WGS sequence"/>
</dbReference>
<organism evidence="2">
    <name type="scientific">Selaginella moellendorffii</name>
    <name type="common">Spikemoss</name>
    <dbReference type="NCBI Taxonomy" id="88036"/>
    <lineage>
        <taxon>Eukaryota</taxon>
        <taxon>Viridiplantae</taxon>
        <taxon>Streptophyta</taxon>
        <taxon>Embryophyta</taxon>
        <taxon>Tracheophyta</taxon>
        <taxon>Lycopodiopsida</taxon>
        <taxon>Selaginellales</taxon>
        <taxon>Selaginellaceae</taxon>
        <taxon>Selaginella</taxon>
    </lineage>
</organism>
<dbReference type="Pfam" id="PF13516">
    <property type="entry name" value="LRR_6"/>
    <property type="match status" value="2"/>
</dbReference>
<evidence type="ECO:0000313" key="1">
    <source>
        <dbReference type="EMBL" id="EFJ34744.1"/>
    </source>
</evidence>
<dbReference type="InParanoid" id="D8QZ75"/>
<evidence type="ECO:0000313" key="2">
    <source>
        <dbReference type="Proteomes" id="UP000001514"/>
    </source>
</evidence>
<sequence length="572" mass="62346">MVPARAPMLLDVCCSRMAAILSEDFSAQAQTLDLPLDLLCKILLELPPLPLHYLEQCASGQYEEGFSLAWKSLAECHHNTLLKHGTWKDAYWEAHVQACLNAVTTKLAAPNFDGQIGDLLVPEALVYRIGARNAACCEDSDFTSLKNTIPLLSRYVKSLRLRSVLCSSELLSLFDSAELASLSFLNIKTSTQFGLIINLLARNVRALRRLEFHYCKFFEQDFNTLLGMLKSADVLSDFAITCSSIQVPWASLEMQQSLACVHLVSNRMHTQFTSSIVVELFSLSSLDTLDFADNLLESCFESPTVNQFFINCAVKQLPFTPGLKVLNLKSCFLSSACVQNLVHYLKCLPHLHTLNLSDNPVADEGIKSVACCLQTSLSALMELNVAGCELSWNGLSSLLDSLVSTNHRLRSLSVADNSFGRSGSAVLAKYLQKSAVKELDISEIGLGSLGCSSELASALIQNQTLEHLNISKNRIAFPGAELLHAVISKGQGVLTDINASFNLLNVEAMKRLASALQTKAALGGRMKRLDLLGNPGIPPPGANLFGSFSEGPDAIVLLSSSQFYVPLHDDDP</sequence>
<gene>
    <name evidence="1" type="ORF">SELMODRAFT_405633</name>
</gene>
<protein>
    <recommendedName>
        <fullName evidence="3">F-box domain-containing protein</fullName>
    </recommendedName>
</protein>
<dbReference type="KEGG" id="smo:SELMODRAFT_405633"/>
<keyword evidence="2" id="KW-1185">Reference proteome</keyword>
<dbReference type="EMBL" id="GL377569">
    <property type="protein sequence ID" value="EFJ34744.1"/>
    <property type="molecule type" value="Genomic_DNA"/>
</dbReference>